<keyword evidence="2" id="KW-1185">Reference proteome</keyword>
<accession>A0ABW9G2T2</accession>
<sequence length="781" mass="89957">MVNPIPRHDHADKPDSFEQLYRQGLLYLQQLSGHIWTDYNLHDPGVTILEQVCYALTDLIYRSDFAVSDYLAQPDGHIHYTQQGLALPNTILTSPPQQIADYEQYLLNKIPALEGVSLLPVTQPLYQGVYTIQCRLNMIHRQRALNEPQTIANITEQIQKVYHQVRGLGEDISQVTIVGTTGLSLCANVQISGEVEPNRLIAQLYWQATEWIDHHAPIANLAGLFETLLAIPGIINVQQLQLIPYPSQSDNNDALTQLPENAWLAIPLNATEIQLQLSQHGHPLSIDFTEILYHYHQQSSSTQSTPSPSADLTTNISGHFYDLSQYESIQTLFPRNYRLAAAGISHYQPQQQAQRHQLRSYLLLFDQLMANFCADLAGIRQLWSTLLENPVSYQVQPLGNHQFRGIEQHYASQPEHMLRQLQSQFDNYPERKGRIFDYLLALYGEHYPDALHYQFNDYFSAEELEWKLLHSKQQFILHISALTANRGLGCDLCQADSIGDYQRRLTLLLGISWRRHHLYSRNITQYLLNVVPDSSFARSSIGQQTLFQLPDVLQAQLEDVPAKTQTAELSDQQIRQMRSAIVAFKGQTIPESLLQYGITSQNYRILPRTHKGDYQLFFTFSSNTQSPQWLYIGCHRQRQKLMQFSYYLRQWLIQLNRDSEGLYVIEHIALRPTASDPKHHDDDNPYAQQISIVLPGFTARHQNPLFRSQAESLITQNTPAHLMVHYHWLSFYAFCAFETLYTDWREARAKHQRDHKHCDQLANELLAFLLQPNVQSLGLTR</sequence>
<gene>
    <name evidence="1" type="ORF">ABUE30_01035</name>
</gene>
<dbReference type="Proteomes" id="UP001629953">
    <property type="component" value="Unassembled WGS sequence"/>
</dbReference>
<protein>
    <submittedName>
        <fullName evidence="1">Uncharacterized protein</fullName>
    </submittedName>
</protein>
<evidence type="ECO:0000313" key="1">
    <source>
        <dbReference type="EMBL" id="MFM2483668.1"/>
    </source>
</evidence>
<dbReference type="RefSeq" id="WP_408621830.1">
    <property type="nucleotide sequence ID" value="NZ_JBEQCT010000001.1"/>
</dbReference>
<name>A0ABW9G2T2_9GAMM</name>
<evidence type="ECO:0000313" key="2">
    <source>
        <dbReference type="Proteomes" id="UP001629953"/>
    </source>
</evidence>
<dbReference type="EMBL" id="JBEQCT010000001">
    <property type="protein sequence ID" value="MFM2483668.1"/>
    <property type="molecule type" value="Genomic_DNA"/>
</dbReference>
<organism evidence="1 2">
    <name type="scientific">Celerinatantimonas yamalensis</name>
    <dbReference type="NCBI Taxonomy" id="559956"/>
    <lineage>
        <taxon>Bacteria</taxon>
        <taxon>Pseudomonadati</taxon>
        <taxon>Pseudomonadota</taxon>
        <taxon>Gammaproteobacteria</taxon>
        <taxon>Celerinatantimonadaceae</taxon>
        <taxon>Celerinatantimonas</taxon>
    </lineage>
</organism>
<reference evidence="1 2" key="1">
    <citation type="journal article" date="2013" name="Int. J. Syst. Evol. Microbiol.">
        <title>Celerinatantimonas yamalensis sp. nov., a cold-adapted diazotrophic bacterium from a cold permafrost brine.</title>
        <authorList>
            <person name="Shcherbakova V."/>
            <person name="Chuvilskaya N."/>
            <person name="Rivkina E."/>
            <person name="Demidov N."/>
            <person name="Uchaeva V."/>
            <person name="Suetin S."/>
            <person name="Suzina N."/>
            <person name="Gilichinsky D."/>
        </authorList>
    </citation>
    <scope>NUCLEOTIDE SEQUENCE [LARGE SCALE GENOMIC DNA]</scope>
    <source>
        <strain evidence="1 2">C7</strain>
    </source>
</reference>
<proteinExistence type="predicted"/>
<comment type="caution">
    <text evidence="1">The sequence shown here is derived from an EMBL/GenBank/DDBJ whole genome shotgun (WGS) entry which is preliminary data.</text>
</comment>